<dbReference type="SUPFAM" id="SSF51445">
    <property type="entry name" value="(Trans)glycosidases"/>
    <property type="match status" value="1"/>
</dbReference>
<feature type="compositionally biased region" description="Polar residues" evidence="5">
    <location>
        <begin position="35"/>
        <end position="52"/>
    </location>
</feature>
<organism evidence="7 8">
    <name type="scientific">Fopius arisanus</name>
    <dbReference type="NCBI Taxonomy" id="64838"/>
    <lineage>
        <taxon>Eukaryota</taxon>
        <taxon>Metazoa</taxon>
        <taxon>Ecdysozoa</taxon>
        <taxon>Arthropoda</taxon>
        <taxon>Hexapoda</taxon>
        <taxon>Insecta</taxon>
        <taxon>Pterygota</taxon>
        <taxon>Neoptera</taxon>
        <taxon>Endopterygota</taxon>
        <taxon>Hymenoptera</taxon>
        <taxon>Apocrita</taxon>
        <taxon>Ichneumonoidea</taxon>
        <taxon>Braconidae</taxon>
        <taxon>Opiinae</taxon>
        <taxon>Fopius</taxon>
    </lineage>
</organism>
<dbReference type="KEGG" id="fas:105270639"/>
<dbReference type="CDD" id="cd06565">
    <property type="entry name" value="GH20_GcnA-like"/>
    <property type="match status" value="1"/>
</dbReference>
<evidence type="ECO:0000256" key="5">
    <source>
        <dbReference type="SAM" id="MobiDB-lite"/>
    </source>
</evidence>
<dbReference type="InterPro" id="IPR038901">
    <property type="entry name" value="HEXDC-like"/>
</dbReference>
<sequence length="553" mass="64323">MFGLRGRTLLTLILITALTLLALIYHMLSTCMTAPSTQNPQSHQDSLTSETAAPSYRTQDRQIPRSHSTPLFTGHKIVHLDLKGAPPVLEYYHHLFKLFKTLGATGVLLEYEDMFPYGDSLQNVTATNAYSLQDIDRIQESAGDNNLMVIPLIQTFGHLEFLLKLEYFKDLREVSRYPQVICPTNPQTLPLLQQMIDQIIQHHPGIKYLHIGADEVYHIGECSRCIDEISKHQWTKRQLFLSHVQKITRYIRKNYPHVKILMWDDQFRGISPSEIMETGLHKAVEPVVWKYTRNPAAALDIQWEGYSKIWKSVWVATAFKGATEPDRYWTDISHHLENHQRWLEIMEHWSDRISFKGVILTGWQRYDHFSVLCELLASALPSLAVNLAVLQSKSLNDFFGEAPADVTRALQCDGTVSLTIPEPNYDWTKCRFPGVEVYTVILRLFGINQEIQRMEEENTFKGWLKDYNIRHVFSNPSYVEQAVVDLDRFKMELVYIEGEMKRAMEGVYDEFTFTEWIETFVVPLNEKVTRLWEAKERLLERSSWPRRPLKSEL</sequence>
<dbReference type="Pfam" id="PF00728">
    <property type="entry name" value="Glyco_hydro_20"/>
    <property type="match status" value="1"/>
</dbReference>
<dbReference type="Gene3D" id="3.20.20.80">
    <property type="entry name" value="Glycosidases"/>
    <property type="match status" value="1"/>
</dbReference>
<evidence type="ECO:0000259" key="6">
    <source>
        <dbReference type="Pfam" id="PF00728"/>
    </source>
</evidence>
<feature type="domain" description="Glycoside hydrolase family 20 catalytic" evidence="6">
    <location>
        <begin position="124"/>
        <end position="312"/>
    </location>
</feature>
<comment type="catalytic activity">
    <reaction evidence="1">
        <text>Hydrolysis of terminal non-reducing N-acetyl-D-hexosamine residues in N-acetyl-beta-D-hexosaminides.</text>
        <dbReference type="EC" id="3.2.1.52"/>
    </reaction>
</comment>
<dbReference type="InterPro" id="IPR015883">
    <property type="entry name" value="Glyco_hydro_20_cat"/>
</dbReference>
<dbReference type="GO" id="GO:0005975">
    <property type="term" value="P:carbohydrate metabolic process"/>
    <property type="evidence" value="ECO:0007669"/>
    <property type="project" value="InterPro"/>
</dbReference>
<reference evidence="8" key="1">
    <citation type="submission" date="2025-08" db="UniProtKB">
        <authorList>
            <consortium name="RefSeq"/>
        </authorList>
    </citation>
    <scope>IDENTIFICATION</scope>
    <source>
        <strain evidence="8">USDA-PBARC FA_bdor</strain>
        <tissue evidence="8">Whole organism</tissue>
    </source>
</reference>
<dbReference type="InterPro" id="IPR017853">
    <property type="entry name" value="GH"/>
</dbReference>
<gene>
    <name evidence="8" type="primary">LOC105270639</name>
</gene>
<dbReference type="EC" id="3.2.1.52" evidence="3"/>
<comment type="similarity">
    <text evidence="2">Belongs to the glycosyl hydrolase 20 family.</text>
</comment>
<proteinExistence type="inferred from homology"/>
<dbReference type="Proteomes" id="UP000694866">
    <property type="component" value="Unplaced"/>
</dbReference>
<evidence type="ECO:0000313" key="8">
    <source>
        <dbReference type="RefSeq" id="XP_011310014.1"/>
    </source>
</evidence>
<dbReference type="PANTHER" id="PTHR21040">
    <property type="entry name" value="BCDNA.GH04120"/>
    <property type="match status" value="1"/>
</dbReference>
<dbReference type="GeneID" id="105270639"/>
<dbReference type="RefSeq" id="XP_011310014.1">
    <property type="nucleotide sequence ID" value="XM_011311712.1"/>
</dbReference>
<feature type="region of interest" description="Disordered" evidence="5">
    <location>
        <begin position="35"/>
        <end position="69"/>
    </location>
</feature>
<evidence type="ECO:0000256" key="3">
    <source>
        <dbReference type="ARBA" id="ARBA00012663"/>
    </source>
</evidence>
<evidence type="ECO:0000256" key="1">
    <source>
        <dbReference type="ARBA" id="ARBA00001231"/>
    </source>
</evidence>
<keyword evidence="4" id="KW-0378">Hydrolase</keyword>
<evidence type="ECO:0000313" key="7">
    <source>
        <dbReference type="Proteomes" id="UP000694866"/>
    </source>
</evidence>
<dbReference type="GO" id="GO:0004563">
    <property type="term" value="F:beta-N-acetylhexosaminidase activity"/>
    <property type="evidence" value="ECO:0007669"/>
    <property type="project" value="UniProtKB-EC"/>
</dbReference>
<keyword evidence="7" id="KW-1185">Reference proteome</keyword>
<evidence type="ECO:0000256" key="4">
    <source>
        <dbReference type="ARBA" id="ARBA00022801"/>
    </source>
</evidence>
<dbReference type="AlphaFoldDB" id="A0A9R1TIR2"/>
<protein>
    <recommendedName>
        <fullName evidence="3">beta-N-acetylhexosaminidase</fullName>
        <ecNumber evidence="3">3.2.1.52</ecNumber>
    </recommendedName>
</protein>
<name>A0A9R1TIR2_9HYME</name>
<dbReference type="PANTHER" id="PTHR21040:SF13">
    <property type="entry name" value="BETA-N-ACETYLHEXOSAMINIDASE"/>
    <property type="match status" value="1"/>
</dbReference>
<evidence type="ECO:0000256" key="2">
    <source>
        <dbReference type="ARBA" id="ARBA00006285"/>
    </source>
</evidence>
<dbReference type="OrthoDB" id="10023921at2759"/>
<accession>A0A9R1TIR2</accession>